<dbReference type="InterPro" id="IPR003141">
    <property type="entry name" value="Pol/His_phosphatase_N"/>
</dbReference>
<dbReference type="AlphaFoldDB" id="A0A6V8SEG5"/>
<feature type="domain" description="Polymerase/histidinol phosphatase N-terminal" evidence="1">
    <location>
        <begin position="25"/>
        <end position="105"/>
    </location>
</feature>
<evidence type="ECO:0000313" key="2">
    <source>
        <dbReference type="EMBL" id="GFP75211.1"/>
    </source>
</evidence>
<comment type="caution">
    <text evidence="2">The sequence shown here is derived from an EMBL/GenBank/DDBJ whole genome shotgun (WGS) entry which is preliminary data.</text>
</comment>
<organism evidence="2 3">
    <name type="scientific">Clostridium fungisolvens</name>
    <dbReference type="NCBI Taxonomy" id="1604897"/>
    <lineage>
        <taxon>Bacteria</taxon>
        <taxon>Bacillati</taxon>
        <taxon>Bacillota</taxon>
        <taxon>Clostridia</taxon>
        <taxon>Eubacteriales</taxon>
        <taxon>Clostridiaceae</taxon>
        <taxon>Clostridium</taxon>
    </lineage>
</organism>
<name>A0A6V8SEG5_9CLOT</name>
<gene>
    <name evidence="2" type="ORF">bsdtw1_01283</name>
</gene>
<evidence type="ECO:0000259" key="1">
    <source>
        <dbReference type="SMART" id="SM00481"/>
    </source>
</evidence>
<protein>
    <recommendedName>
        <fullName evidence="1">Polymerase/histidinol phosphatase N-terminal domain-containing protein</fullName>
    </recommendedName>
</protein>
<dbReference type="SUPFAM" id="SSF89550">
    <property type="entry name" value="PHP domain-like"/>
    <property type="match status" value="1"/>
</dbReference>
<dbReference type="SMART" id="SM00481">
    <property type="entry name" value="POLIIIAc"/>
    <property type="match status" value="1"/>
</dbReference>
<sequence>MSKHKKHRSEDLQKFDPKNIKILYGIPHCHTNISTGKCSALEALEYAKKNRLDFLIITDHNRYFSSNSHKEHNSKWDELKRTLDRFNKKNEDFVGIVGFEASSNPWGHLNIVNSSSCFSGVIRNFNNLMLWMIANGNSYISINHPGSIVEQIPFSPFLNKFINTIEVGNGSYPNKYHRYSKRYFSMLDKGWMLGAVNAQDNHQLNFGDTENLTGVLVNKLDKTSIISSLRNRRCFSSESRTLKFYFTINSSFMGEELITEKNNKLHFYIHAEDRVNIIEEVQIITSGGRILKTLKEISLHNLKYSISFPASERERWYVIKLIQKNNREAISSPIFIKIKNS</sequence>
<accession>A0A6V8SEG5</accession>
<reference evidence="2 3" key="1">
    <citation type="submission" date="2020-07" db="EMBL/GenBank/DDBJ databases">
        <title>A new beta-1,3-glucan-decomposing anaerobic bacterium isolated from anoxic soil subjected to biological soil disinfestation.</title>
        <authorList>
            <person name="Ueki A."/>
            <person name="Tonouchi A."/>
        </authorList>
    </citation>
    <scope>NUCLEOTIDE SEQUENCE [LARGE SCALE GENOMIC DNA]</scope>
    <source>
        <strain evidence="2 3">TW1</strain>
    </source>
</reference>
<dbReference type="Proteomes" id="UP000580568">
    <property type="component" value="Unassembled WGS sequence"/>
</dbReference>
<dbReference type="NCBIfam" id="NF038032">
    <property type="entry name" value="CehA_McbA_metalo"/>
    <property type="match status" value="1"/>
</dbReference>
<evidence type="ECO:0000313" key="3">
    <source>
        <dbReference type="Proteomes" id="UP000580568"/>
    </source>
</evidence>
<keyword evidence="3" id="KW-1185">Reference proteome</keyword>
<proteinExistence type="predicted"/>
<dbReference type="RefSeq" id="WP_183276735.1">
    <property type="nucleotide sequence ID" value="NZ_BLZR01000001.1"/>
</dbReference>
<dbReference type="InterPro" id="IPR016195">
    <property type="entry name" value="Pol/histidinol_Pase-like"/>
</dbReference>
<dbReference type="Gene3D" id="3.20.20.140">
    <property type="entry name" value="Metal-dependent hydrolases"/>
    <property type="match status" value="1"/>
</dbReference>
<dbReference type="EMBL" id="BLZR01000001">
    <property type="protein sequence ID" value="GFP75211.1"/>
    <property type="molecule type" value="Genomic_DNA"/>
</dbReference>